<dbReference type="GO" id="GO:0016787">
    <property type="term" value="F:hydrolase activity"/>
    <property type="evidence" value="ECO:0007669"/>
    <property type="project" value="UniProtKB-KW"/>
</dbReference>
<protein>
    <submittedName>
        <fullName evidence="7">Very short patch repair endonuclease</fullName>
    </submittedName>
</protein>
<dbReference type="GO" id="GO:0004519">
    <property type="term" value="F:endonuclease activity"/>
    <property type="evidence" value="ECO:0007669"/>
    <property type="project" value="UniProtKB-KW"/>
</dbReference>
<comment type="similarity">
    <text evidence="6">Belongs to the Vsr family.</text>
</comment>
<evidence type="ECO:0000313" key="8">
    <source>
        <dbReference type="Proteomes" id="UP000094936"/>
    </source>
</evidence>
<proteinExistence type="inferred from homology"/>
<dbReference type="STRING" id="1080227.A8L45_09655"/>
<organism evidence="7 8">
    <name type="scientific">Veronia pacifica</name>
    <dbReference type="NCBI Taxonomy" id="1080227"/>
    <lineage>
        <taxon>Bacteria</taxon>
        <taxon>Pseudomonadati</taxon>
        <taxon>Pseudomonadota</taxon>
        <taxon>Gammaproteobacteria</taxon>
        <taxon>Vibrionales</taxon>
        <taxon>Vibrionaceae</taxon>
        <taxon>Veronia</taxon>
    </lineage>
</organism>
<comment type="caution">
    <text evidence="7">The sequence shown here is derived from an EMBL/GenBank/DDBJ whole genome shotgun (WGS) entry which is preliminary data.</text>
</comment>
<reference evidence="7 8" key="1">
    <citation type="submission" date="2016-05" db="EMBL/GenBank/DDBJ databases">
        <title>Genomic Taxonomy of the Vibrionaceae.</title>
        <authorList>
            <person name="Gomez-Gil B."/>
            <person name="Enciso-Ibarra J."/>
        </authorList>
    </citation>
    <scope>NUCLEOTIDE SEQUENCE [LARGE SCALE GENOMIC DNA]</scope>
    <source>
        <strain evidence="7 8">CAIM 1920</strain>
    </source>
</reference>
<dbReference type="Proteomes" id="UP000094936">
    <property type="component" value="Unassembled WGS sequence"/>
</dbReference>
<sequence>MRAIKPRDTKPELIVRQTLHARGFRFRLCPPNLPGKPDIWLPKYNAVIFVNGCFWHLHQCHLSHIPKTRCEFWFNKLTSNADRDKRNIRKLLASHIRVLVIWEYALKGKHSLADTSLMVLICTWLNTAASFAAIDSDGLTIKDTIV</sequence>
<evidence type="ECO:0000256" key="1">
    <source>
        <dbReference type="ARBA" id="ARBA00022722"/>
    </source>
</evidence>
<evidence type="ECO:0000256" key="5">
    <source>
        <dbReference type="ARBA" id="ARBA00023204"/>
    </source>
</evidence>
<keyword evidence="1" id="KW-0540">Nuclease</keyword>
<evidence type="ECO:0000256" key="4">
    <source>
        <dbReference type="ARBA" id="ARBA00022801"/>
    </source>
</evidence>
<keyword evidence="5" id="KW-0234">DNA repair</keyword>
<accession>A0A1C3EK78</accession>
<dbReference type="InterPro" id="IPR011335">
    <property type="entry name" value="Restrct_endonuc-II-like"/>
</dbReference>
<dbReference type="NCBIfam" id="TIGR00632">
    <property type="entry name" value="vsr"/>
    <property type="match status" value="1"/>
</dbReference>
<dbReference type="InterPro" id="IPR004603">
    <property type="entry name" value="DNA_mismatch_endonuc_vsr"/>
</dbReference>
<dbReference type="GO" id="GO:0006298">
    <property type="term" value="P:mismatch repair"/>
    <property type="evidence" value="ECO:0007669"/>
    <property type="project" value="InterPro"/>
</dbReference>
<keyword evidence="3" id="KW-0227">DNA damage</keyword>
<dbReference type="AlphaFoldDB" id="A0A1C3EK78"/>
<dbReference type="EMBL" id="LYBM01000014">
    <property type="protein sequence ID" value="ODA33647.1"/>
    <property type="molecule type" value="Genomic_DNA"/>
</dbReference>
<dbReference type="SUPFAM" id="SSF52980">
    <property type="entry name" value="Restriction endonuclease-like"/>
    <property type="match status" value="1"/>
</dbReference>
<name>A0A1C3EK78_9GAMM</name>
<keyword evidence="2 7" id="KW-0255">Endonuclease</keyword>
<evidence type="ECO:0000256" key="3">
    <source>
        <dbReference type="ARBA" id="ARBA00022763"/>
    </source>
</evidence>
<dbReference type="CDD" id="cd00221">
    <property type="entry name" value="Vsr"/>
    <property type="match status" value="1"/>
</dbReference>
<evidence type="ECO:0000256" key="6">
    <source>
        <dbReference type="ARBA" id="ARBA00029466"/>
    </source>
</evidence>
<dbReference type="Gene3D" id="3.40.960.10">
    <property type="entry name" value="VSR Endonuclease"/>
    <property type="match status" value="1"/>
</dbReference>
<gene>
    <name evidence="7" type="ORF">A8L45_09655</name>
</gene>
<evidence type="ECO:0000256" key="2">
    <source>
        <dbReference type="ARBA" id="ARBA00022759"/>
    </source>
</evidence>
<evidence type="ECO:0000313" key="7">
    <source>
        <dbReference type="EMBL" id="ODA33647.1"/>
    </source>
</evidence>
<dbReference type="Pfam" id="PF03852">
    <property type="entry name" value="Vsr"/>
    <property type="match status" value="1"/>
</dbReference>
<keyword evidence="8" id="KW-1185">Reference proteome</keyword>
<keyword evidence="4" id="KW-0378">Hydrolase</keyword>